<protein>
    <submittedName>
        <fullName evidence="2">Calponin-homology (CH) domain-containing protein</fullName>
    </submittedName>
</protein>
<dbReference type="Proteomes" id="UP000095286">
    <property type="component" value="Unplaced"/>
</dbReference>
<evidence type="ECO:0000313" key="2">
    <source>
        <dbReference type="WBParaSite" id="RSKR_0001105600.1"/>
    </source>
</evidence>
<name>A0AC35UGK1_9BILA</name>
<reference evidence="2" key="1">
    <citation type="submission" date="2016-11" db="UniProtKB">
        <authorList>
            <consortium name="WormBaseParasite"/>
        </authorList>
    </citation>
    <scope>IDENTIFICATION</scope>
    <source>
        <strain evidence="2">KR3021</strain>
    </source>
</reference>
<proteinExistence type="predicted"/>
<sequence>MAAGWNKFANESSCPELVSDGSHTSMSHGIKTNRNVRLGWLQGKRDSQMEEEVIKWIELVLKVFAPAENEIHDWLRDGTILCRLLSTIKPGCLLRKVSTRQSQFSSSQNILNFLETCESTLGLKSNQLFTLPDLQDEKDLGKVFRCLNVLKEMFTA</sequence>
<accession>A0AC35UGK1</accession>
<organism evidence="1 2">
    <name type="scientific">Rhabditophanes sp. KR3021</name>
    <dbReference type="NCBI Taxonomy" id="114890"/>
    <lineage>
        <taxon>Eukaryota</taxon>
        <taxon>Metazoa</taxon>
        <taxon>Ecdysozoa</taxon>
        <taxon>Nematoda</taxon>
        <taxon>Chromadorea</taxon>
        <taxon>Rhabditida</taxon>
        <taxon>Tylenchina</taxon>
        <taxon>Panagrolaimomorpha</taxon>
        <taxon>Strongyloidoidea</taxon>
        <taxon>Alloionematidae</taxon>
        <taxon>Rhabditophanes</taxon>
    </lineage>
</organism>
<evidence type="ECO:0000313" key="1">
    <source>
        <dbReference type="Proteomes" id="UP000095286"/>
    </source>
</evidence>
<dbReference type="WBParaSite" id="RSKR_0001105600.1">
    <property type="protein sequence ID" value="RSKR_0001105600.1"/>
    <property type="gene ID" value="RSKR_0001105600"/>
</dbReference>